<dbReference type="Pfam" id="PF14345">
    <property type="entry name" value="GDYXXLXY"/>
    <property type="match status" value="1"/>
</dbReference>
<dbReference type="InterPro" id="IPR025833">
    <property type="entry name" value="GDYXXLXY"/>
</dbReference>
<evidence type="ECO:0000313" key="4">
    <source>
        <dbReference type="EMBL" id="QNN57138.1"/>
    </source>
</evidence>
<feature type="transmembrane region" description="Helical" evidence="2">
    <location>
        <begin position="297"/>
        <end position="322"/>
    </location>
</feature>
<feature type="region of interest" description="Disordered" evidence="1">
    <location>
        <begin position="568"/>
        <end position="612"/>
    </location>
</feature>
<evidence type="ECO:0000259" key="3">
    <source>
        <dbReference type="Pfam" id="PF14351"/>
    </source>
</evidence>
<feature type="compositionally biased region" description="Low complexity" evidence="1">
    <location>
        <begin position="585"/>
        <end position="612"/>
    </location>
</feature>
<dbReference type="Proteomes" id="UP000515811">
    <property type="component" value="Chromosome"/>
</dbReference>
<name>A0A7G9RNG3_9BURK</name>
<evidence type="ECO:0000256" key="1">
    <source>
        <dbReference type="SAM" id="MobiDB-lite"/>
    </source>
</evidence>
<feature type="domain" description="DUF4401" evidence="3">
    <location>
        <begin position="38"/>
        <end position="376"/>
    </location>
</feature>
<gene>
    <name evidence="4" type="ORF">H9K76_22120</name>
</gene>
<feature type="transmembrane region" description="Helical" evidence="2">
    <location>
        <begin position="72"/>
        <end position="88"/>
    </location>
</feature>
<feature type="transmembrane region" description="Helical" evidence="2">
    <location>
        <begin position="174"/>
        <end position="193"/>
    </location>
</feature>
<reference evidence="4 5" key="1">
    <citation type="submission" date="2020-08" db="EMBL/GenBank/DDBJ databases">
        <title>Genome sequence of Diaphorobacter ruginosibacter DSM 27467T.</title>
        <authorList>
            <person name="Hyun D.-W."/>
            <person name="Bae J.-W."/>
        </authorList>
    </citation>
    <scope>NUCLEOTIDE SEQUENCE [LARGE SCALE GENOMIC DNA]</scope>
    <source>
        <strain evidence="4 5">DSM 27467</strain>
    </source>
</reference>
<dbReference type="KEGG" id="drg:H9K76_22120"/>
<dbReference type="InterPro" id="IPR025513">
    <property type="entry name" value="DUF4401"/>
</dbReference>
<evidence type="ECO:0000256" key="2">
    <source>
        <dbReference type="SAM" id="Phobius"/>
    </source>
</evidence>
<keyword evidence="2" id="KW-1133">Transmembrane helix</keyword>
<feature type="transmembrane region" description="Helical" evidence="2">
    <location>
        <begin position="334"/>
        <end position="351"/>
    </location>
</feature>
<protein>
    <submittedName>
        <fullName evidence="4">GDYXXLXY domain-containing protein</fullName>
    </submittedName>
</protein>
<feature type="transmembrane region" description="Helical" evidence="2">
    <location>
        <begin position="94"/>
        <end position="113"/>
    </location>
</feature>
<feature type="transmembrane region" description="Helical" evidence="2">
    <location>
        <begin position="37"/>
        <end position="60"/>
    </location>
</feature>
<dbReference type="AlphaFoldDB" id="A0A7G9RNG3"/>
<dbReference type="RefSeq" id="WP_187597403.1">
    <property type="nucleotide sequence ID" value="NZ_CP060714.1"/>
</dbReference>
<feature type="transmembrane region" description="Helical" evidence="2">
    <location>
        <begin position="407"/>
        <end position="425"/>
    </location>
</feature>
<feature type="transmembrane region" description="Helical" evidence="2">
    <location>
        <begin position="357"/>
        <end position="377"/>
    </location>
</feature>
<dbReference type="Pfam" id="PF14351">
    <property type="entry name" value="DUF4401"/>
    <property type="match status" value="1"/>
</dbReference>
<proteinExistence type="predicted"/>
<evidence type="ECO:0000313" key="5">
    <source>
        <dbReference type="Proteomes" id="UP000515811"/>
    </source>
</evidence>
<sequence length="612" mass="65359">MNLNLFSSQPAWWQRARAQGLVSGDAPNASIDEDPNIFVVVLALIGALVCTLLVGAFLFALLDSDFWFRNPAAVGVSVLGIVGAGVMLHRARGVFITCLALVLWGTFIALLLLRIGDQIDHDERQLFMLCSGLVFVLQLVGAFVARALWIKRIMGFVCAVALHWFLATVMSSSLLLVVFDVSSLLMVACWLFFIRKEPGLLAARGASLTGWAVFLDSVAVALIGMMALNYVDAGLGVGLSHKLQGLWGTDVTDMPESTLRLIATAGRVWAVALVLLATGLVHAHWKRGGMAQPQTLMTLLGTGVLLAVAAWFAPSLGMLALMAAGALIGGRWRIAALCGVAALWALSQFYYSLAWTLAQKGLGLALFGALLLAGLYLQRLLAARKAAVDAGAQADVMLPPLAAWSRTRLLCLIAGALLIFGLVNWDVRGKEQVIEHGQPVLVRLVPVDPRSLMQGDYMALRFDLPAEVREGLENTLAPTALVEASLDDKGRATVLGLARPNVAPGQGRILLPLKRLKGSWVLVTDAFFFPEGQGRVFEHASYGDFRVLPDGRALLVGLADADGQAIEMPRGPRVPLEEETEAMEEPAAVAPVAPEVAPAVPEAEPAAPSGRK</sequence>
<keyword evidence="5" id="KW-1185">Reference proteome</keyword>
<keyword evidence="2" id="KW-0812">Transmembrane</keyword>
<feature type="transmembrane region" description="Helical" evidence="2">
    <location>
        <begin position="125"/>
        <end position="143"/>
    </location>
</feature>
<dbReference type="EMBL" id="CP060714">
    <property type="protein sequence ID" value="QNN57138.1"/>
    <property type="molecule type" value="Genomic_DNA"/>
</dbReference>
<keyword evidence="2" id="KW-0472">Membrane</keyword>
<accession>A0A7G9RNG3</accession>
<organism evidence="4 5">
    <name type="scientific">Diaphorobacter ruginosibacter</name>
    <dbReference type="NCBI Taxonomy" id="1715720"/>
    <lineage>
        <taxon>Bacteria</taxon>
        <taxon>Pseudomonadati</taxon>
        <taxon>Pseudomonadota</taxon>
        <taxon>Betaproteobacteria</taxon>
        <taxon>Burkholderiales</taxon>
        <taxon>Comamonadaceae</taxon>
        <taxon>Diaphorobacter</taxon>
    </lineage>
</organism>
<feature type="transmembrane region" description="Helical" evidence="2">
    <location>
        <begin position="268"/>
        <end position="285"/>
    </location>
</feature>
<feature type="transmembrane region" description="Helical" evidence="2">
    <location>
        <begin position="208"/>
        <end position="231"/>
    </location>
</feature>